<accession>A0AAW8D9R0</accession>
<dbReference type="RefSeq" id="WP_306961811.1">
    <property type="nucleotide sequence ID" value="NZ_JAUSRG010000006.1"/>
</dbReference>
<evidence type="ECO:0000313" key="6">
    <source>
        <dbReference type="Proteomes" id="UP001242995"/>
    </source>
</evidence>
<evidence type="ECO:0000313" key="3">
    <source>
        <dbReference type="EMBL" id="MDP9905651.1"/>
    </source>
</evidence>
<organism evidence="3 6">
    <name type="scientific">Arthrobacter bambusae</name>
    <dbReference type="NCBI Taxonomy" id="1338426"/>
    <lineage>
        <taxon>Bacteria</taxon>
        <taxon>Bacillati</taxon>
        <taxon>Actinomycetota</taxon>
        <taxon>Actinomycetes</taxon>
        <taxon>Micrococcales</taxon>
        <taxon>Micrococcaceae</taxon>
        <taxon>Arthrobacter</taxon>
    </lineage>
</organism>
<feature type="transmembrane region" description="Helical" evidence="2">
    <location>
        <begin position="85"/>
        <end position="109"/>
    </location>
</feature>
<sequence length="315" mass="33291">MDFTIWTNFLLQTLLIASASTLVFGALVGYALASAAKLRLWSSIALGALVPVGGVLTLSAIALARRNNVAKAGETQRQHATTLHAERWLLFGFAFISAALICAMFLGWFNVSLPYLRIGDIGAWGTPLGAAVVASIAATAAAWLLSLRMPSRISAILLAWFGSWWLFLSGIFLAVQAPAGELARAFGGVQYTLGDVLSLLHVGTKTAMLTLPDGVDPHALGLESTTVDLASINLGASIPDIRFDVGPGWWAMLAFAVGSLTMSAAIIRQHRKVASGAGFPPVSSPTAFQADNKSMTPTARTPESSPWSRFTSHQP</sequence>
<evidence type="ECO:0000256" key="2">
    <source>
        <dbReference type="SAM" id="Phobius"/>
    </source>
</evidence>
<feature type="region of interest" description="Disordered" evidence="1">
    <location>
        <begin position="275"/>
        <end position="315"/>
    </location>
</feature>
<dbReference type="Proteomes" id="UP001230951">
    <property type="component" value="Unassembled WGS sequence"/>
</dbReference>
<keyword evidence="2" id="KW-0812">Transmembrane</keyword>
<proteinExistence type="predicted"/>
<keyword evidence="2" id="KW-1133">Transmembrane helix</keyword>
<gene>
    <name evidence="3" type="ORF">J2S90_002622</name>
    <name evidence="4" type="ORF">J2S93_000016</name>
</gene>
<feature type="transmembrane region" description="Helical" evidence="2">
    <location>
        <begin position="249"/>
        <end position="267"/>
    </location>
</feature>
<reference evidence="3 5" key="1">
    <citation type="submission" date="2023-07" db="EMBL/GenBank/DDBJ databases">
        <title>Sorghum-associated microbial communities from plants grown in Nebraska, USA.</title>
        <authorList>
            <person name="Schachtman D."/>
        </authorList>
    </citation>
    <scope>NUCLEOTIDE SEQUENCE</scope>
    <source>
        <strain evidence="3">DS1006</strain>
        <strain evidence="4 5">DS1016</strain>
    </source>
</reference>
<protein>
    <recommendedName>
        <fullName evidence="7">ABC transporter permease</fullName>
    </recommendedName>
</protein>
<feature type="transmembrane region" description="Helical" evidence="2">
    <location>
        <begin position="121"/>
        <end position="145"/>
    </location>
</feature>
<evidence type="ECO:0008006" key="7">
    <source>
        <dbReference type="Google" id="ProtNLM"/>
    </source>
</evidence>
<dbReference type="AlphaFoldDB" id="A0AAW8D9R0"/>
<keyword evidence="2" id="KW-0472">Membrane</keyword>
<evidence type="ECO:0000313" key="4">
    <source>
        <dbReference type="EMBL" id="MDQ0178609.1"/>
    </source>
</evidence>
<evidence type="ECO:0000313" key="5">
    <source>
        <dbReference type="Proteomes" id="UP001230951"/>
    </source>
</evidence>
<feature type="compositionally biased region" description="Polar residues" evidence="1">
    <location>
        <begin position="284"/>
        <end position="315"/>
    </location>
</feature>
<dbReference type="EMBL" id="JAUSTF010000001">
    <property type="protein sequence ID" value="MDQ0178609.1"/>
    <property type="molecule type" value="Genomic_DNA"/>
</dbReference>
<dbReference type="Proteomes" id="UP001242995">
    <property type="component" value="Unassembled WGS sequence"/>
</dbReference>
<comment type="caution">
    <text evidence="3">The sequence shown here is derived from an EMBL/GenBank/DDBJ whole genome shotgun (WGS) entry which is preliminary data.</text>
</comment>
<feature type="transmembrane region" description="Helical" evidence="2">
    <location>
        <begin position="157"/>
        <end position="177"/>
    </location>
</feature>
<feature type="transmembrane region" description="Helical" evidence="2">
    <location>
        <begin position="43"/>
        <end position="64"/>
    </location>
</feature>
<evidence type="ECO:0000256" key="1">
    <source>
        <dbReference type="SAM" id="MobiDB-lite"/>
    </source>
</evidence>
<name>A0AAW8D9R0_9MICC</name>
<keyword evidence="5" id="KW-1185">Reference proteome</keyword>
<dbReference type="EMBL" id="JAUSRG010000006">
    <property type="protein sequence ID" value="MDP9905651.1"/>
    <property type="molecule type" value="Genomic_DNA"/>
</dbReference>